<dbReference type="EMBL" id="KV454539">
    <property type="protein sequence ID" value="ODV68381.1"/>
    <property type="molecule type" value="Genomic_DNA"/>
</dbReference>
<proteinExistence type="predicted"/>
<reference evidence="3" key="1">
    <citation type="submission" date="2016-05" db="EMBL/GenBank/DDBJ databases">
        <title>Comparative genomics of biotechnologically important yeasts.</title>
        <authorList>
            <consortium name="DOE Joint Genome Institute"/>
            <person name="Riley R."/>
            <person name="Haridas S."/>
            <person name="Wolfe K.H."/>
            <person name="Lopes M.R."/>
            <person name="Hittinger C.T."/>
            <person name="Goker M."/>
            <person name="Salamov A."/>
            <person name="Wisecaver J."/>
            <person name="Long T.M."/>
            <person name="Aerts A.L."/>
            <person name="Barry K."/>
            <person name="Choi C."/>
            <person name="Clum A."/>
            <person name="Coughlan A.Y."/>
            <person name="Deshpande S."/>
            <person name="Douglass A.P."/>
            <person name="Hanson S.J."/>
            <person name="Klenk H.-P."/>
            <person name="Labutti K."/>
            <person name="Lapidus A."/>
            <person name="Lindquist E."/>
            <person name="Lipzen A."/>
            <person name="Meier-Kolthoff J.P."/>
            <person name="Ohm R.A."/>
            <person name="Otillar R.P."/>
            <person name="Pangilinan J."/>
            <person name="Peng Y."/>
            <person name="Rokas A."/>
            <person name="Rosa C.A."/>
            <person name="Scheuner C."/>
            <person name="Sibirny A.A."/>
            <person name="Slot J.C."/>
            <person name="Stielow J.B."/>
            <person name="Sun H."/>
            <person name="Kurtzman C.P."/>
            <person name="Blackwell M."/>
            <person name="Grigoriev I.V."/>
            <person name="Jeffries T.W."/>
        </authorList>
    </citation>
    <scope>NUCLEOTIDE SEQUENCE [LARGE SCALE GENOMIC DNA]</scope>
    <source>
        <strain evidence="3">NRRL Y-1933</strain>
    </source>
</reference>
<dbReference type="OrthoDB" id="10251727at2759"/>
<feature type="non-terminal residue" evidence="2">
    <location>
        <position position="1"/>
    </location>
</feature>
<keyword evidence="2" id="KW-0687">Ribonucleoprotein</keyword>
<feature type="region of interest" description="Disordered" evidence="1">
    <location>
        <begin position="1"/>
        <end position="47"/>
    </location>
</feature>
<keyword evidence="3" id="KW-1185">Reference proteome</keyword>
<dbReference type="Pfam" id="PF00687">
    <property type="entry name" value="Ribosomal_L1"/>
    <property type="match status" value="1"/>
</dbReference>
<feature type="non-terminal residue" evidence="2">
    <location>
        <position position="296"/>
    </location>
</feature>
<dbReference type="SUPFAM" id="SSF56808">
    <property type="entry name" value="Ribosomal protein L1"/>
    <property type="match status" value="1"/>
</dbReference>
<feature type="region of interest" description="Disordered" evidence="1">
    <location>
        <begin position="64"/>
        <end position="83"/>
    </location>
</feature>
<evidence type="ECO:0000313" key="2">
    <source>
        <dbReference type="EMBL" id="ODV68381.1"/>
    </source>
</evidence>
<dbReference type="GeneID" id="30992605"/>
<accession>A0A1E4RMG7</accession>
<dbReference type="CDD" id="cd00403">
    <property type="entry name" value="Ribosomal_L1"/>
    <property type="match status" value="1"/>
</dbReference>
<name>A0A1E4RMG7_9ASCO</name>
<evidence type="ECO:0000256" key="1">
    <source>
        <dbReference type="SAM" id="MobiDB-lite"/>
    </source>
</evidence>
<dbReference type="Gene3D" id="3.40.50.790">
    <property type="match status" value="1"/>
</dbReference>
<dbReference type="InterPro" id="IPR023674">
    <property type="entry name" value="Ribosomal_uL1-like"/>
</dbReference>
<dbReference type="InterPro" id="IPR016095">
    <property type="entry name" value="Ribosomal_uL1_3-a/b-sand"/>
</dbReference>
<keyword evidence="2" id="KW-0689">Ribosomal protein</keyword>
<dbReference type="STRING" id="984485.A0A1E4RMG7"/>
<gene>
    <name evidence="2" type="ORF">HYPBUDRAFT_100033</name>
</gene>
<sequence length="296" mass="33524">AEASPVAKKGRGRPRKEESVKSTQPEANKQEKTEQKTNQPSVEKIVNNEQISKAIGEIISYVSRESNKPSSESSKKDLFEDADEQDDEISKNLFVNISTKKLNSKFTLKPKAIRLSHQFRDVSKLRTCIIVKDQLITSNETLESIENLNLPTLQKIYTIQDIKTEFKNFEKRRQLHNDYDLFLVDDNVFNILPNALGKTFFKSNKAPVPIKITKNKELSLESLKNQLAKAVSSTFYIPPISNNIVIKAGGINNLNQDQLVDNVQDIIATFNQNDIRAIFVKTTLSPALPIFYADKI</sequence>
<feature type="compositionally biased region" description="Polar residues" evidence="1">
    <location>
        <begin position="36"/>
        <end position="47"/>
    </location>
</feature>
<dbReference type="RefSeq" id="XP_020077448.1">
    <property type="nucleotide sequence ID" value="XM_020218055.1"/>
</dbReference>
<organism evidence="2 3">
    <name type="scientific">Hyphopichia burtonii NRRL Y-1933</name>
    <dbReference type="NCBI Taxonomy" id="984485"/>
    <lineage>
        <taxon>Eukaryota</taxon>
        <taxon>Fungi</taxon>
        <taxon>Dikarya</taxon>
        <taxon>Ascomycota</taxon>
        <taxon>Saccharomycotina</taxon>
        <taxon>Pichiomycetes</taxon>
        <taxon>Debaryomycetaceae</taxon>
        <taxon>Hyphopichia</taxon>
    </lineage>
</organism>
<protein>
    <submittedName>
        <fullName evidence="2">Ribosomal protein L1</fullName>
    </submittedName>
</protein>
<dbReference type="InterPro" id="IPR028364">
    <property type="entry name" value="Ribosomal_uL1/biogenesis"/>
</dbReference>
<evidence type="ECO:0000313" key="3">
    <source>
        <dbReference type="Proteomes" id="UP000095085"/>
    </source>
</evidence>
<dbReference type="Proteomes" id="UP000095085">
    <property type="component" value="Unassembled WGS sequence"/>
</dbReference>
<dbReference type="GO" id="GO:0005840">
    <property type="term" value="C:ribosome"/>
    <property type="evidence" value="ECO:0007669"/>
    <property type="project" value="UniProtKB-KW"/>
</dbReference>
<dbReference type="AlphaFoldDB" id="A0A1E4RMG7"/>